<evidence type="ECO:0000259" key="10">
    <source>
        <dbReference type="PROSITE" id="PS50109"/>
    </source>
</evidence>
<keyword evidence="6 11" id="KW-0418">Kinase</keyword>
<dbReference type="AlphaFoldDB" id="S0G6C6"/>
<dbReference type="InterPro" id="IPR004358">
    <property type="entry name" value="Sig_transdc_His_kin-like_C"/>
</dbReference>
<dbReference type="Gene3D" id="3.40.190.10">
    <property type="entry name" value="Periplasmic binding protein-like II"/>
    <property type="match status" value="2"/>
</dbReference>
<dbReference type="Pfam" id="PF00512">
    <property type="entry name" value="HisKA"/>
    <property type="match status" value="1"/>
</dbReference>
<keyword evidence="12" id="KW-1185">Reference proteome</keyword>
<feature type="transmembrane region" description="Helical" evidence="9">
    <location>
        <begin position="284"/>
        <end position="307"/>
    </location>
</feature>
<dbReference type="Pfam" id="PF02518">
    <property type="entry name" value="HATPase_c"/>
    <property type="match status" value="1"/>
</dbReference>
<dbReference type="NCBIfam" id="TIGR00229">
    <property type="entry name" value="sensory_box"/>
    <property type="match status" value="1"/>
</dbReference>
<dbReference type="InterPro" id="IPR036890">
    <property type="entry name" value="HATPase_C_sf"/>
</dbReference>
<dbReference type="EMBL" id="APJX01000003">
    <property type="protein sequence ID" value="EMS80267.1"/>
    <property type="molecule type" value="Genomic_DNA"/>
</dbReference>
<organism evidence="11 12">
    <name type="scientific">Desulfotignum phosphitoxidans DSM 13687</name>
    <dbReference type="NCBI Taxonomy" id="1286635"/>
    <lineage>
        <taxon>Bacteria</taxon>
        <taxon>Pseudomonadati</taxon>
        <taxon>Thermodesulfobacteriota</taxon>
        <taxon>Desulfobacteria</taxon>
        <taxon>Desulfobacterales</taxon>
        <taxon>Desulfobacteraceae</taxon>
        <taxon>Desulfotignum</taxon>
    </lineage>
</organism>
<dbReference type="Pfam" id="PF00497">
    <property type="entry name" value="SBP_bac_3"/>
    <property type="match status" value="1"/>
</dbReference>
<reference evidence="11 12" key="1">
    <citation type="journal article" date="2013" name="Genome Announc.">
        <title>Draft Genome Sequence of Desulfotignum phosphitoxidans DSM 13687 Strain FiPS-3.</title>
        <authorList>
            <person name="Poehlein A."/>
            <person name="Daniel R."/>
            <person name="Simeonova D.D."/>
        </authorList>
    </citation>
    <scope>NUCLEOTIDE SEQUENCE [LARGE SCALE GENOMIC DNA]</scope>
    <source>
        <strain evidence="11 12">DSM 13687</strain>
    </source>
</reference>
<evidence type="ECO:0000256" key="6">
    <source>
        <dbReference type="ARBA" id="ARBA00022777"/>
    </source>
</evidence>
<evidence type="ECO:0000313" key="11">
    <source>
        <dbReference type="EMBL" id="EMS80267.1"/>
    </source>
</evidence>
<dbReference type="CDD" id="cd01007">
    <property type="entry name" value="PBP2_BvgS_HisK_like"/>
    <property type="match status" value="1"/>
</dbReference>
<dbReference type="SMART" id="SM00387">
    <property type="entry name" value="HATPase_c"/>
    <property type="match status" value="1"/>
</dbReference>
<evidence type="ECO:0000256" key="2">
    <source>
        <dbReference type="ARBA" id="ARBA00012438"/>
    </source>
</evidence>
<dbReference type="Gene3D" id="3.30.450.40">
    <property type="match status" value="1"/>
</dbReference>
<keyword evidence="7" id="KW-0067">ATP-binding</keyword>
<dbReference type="RefSeq" id="WP_006965630.1">
    <property type="nucleotide sequence ID" value="NZ_APJX01000003.1"/>
</dbReference>
<name>S0G6C6_9BACT</name>
<dbReference type="Gene3D" id="3.30.565.10">
    <property type="entry name" value="Histidine kinase-like ATPase, C-terminal domain"/>
    <property type="match status" value="1"/>
</dbReference>
<dbReference type="SUPFAM" id="SSF55785">
    <property type="entry name" value="PYP-like sensor domain (PAS domain)"/>
    <property type="match status" value="1"/>
</dbReference>
<dbReference type="InterPro" id="IPR035965">
    <property type="entry name" value="PAS-like_dom_sf"/>
</dbReference>
<dbReference type="EC" id="2.7.13.3" evidence="2"/>
<dbReference type="CDD" id="cd00082">
    <property type="entry name" value="HisKA"/>
    <property type="match status" value="1"/>
</dbReference>
<dbReference type="PANTHER" id="PTHR43065">
    <property type="entry name" value="SENSOR HISTIDINE KINASE"/>
    <property type="match status" value="1"/>
</dbReference>
<dbReference type="InterPro" id="IPR036097">
    <property type="entry name" value="HisK_dim/P_sf"/>
</dbReference>
<dbReference type="Proteomes" id="UP000014216">
    <property type="component" value="Unassembled WGS sequence"/>
</dbReference>
<accession>S0G6C6</accession>
<keyword evidence="9" id="KW-0472">Membrane</keyword>
<dbReference type="PANTHER" id="PTHR43065:SF10">
    <property type="entry name" value="PEROXIDE STRESS-ACTIVATED HISTIDINE KINASE MAK3"/>
    <property type="match status" value="1"/>
</dbReference>
<keyword evidence="3" id="KW-0597">Phosphoprotein</keyword>
<dbReference type="PRINTS" id="PR00344">
    <property type="entry name" value="BCTRLSENSOR"/>
</dbReference>
<dbReference type="InterPro" id="IPR003661">
    <property type="entry name" value="HisK_dim/P_dom"/>
</dbReference>
<dbReference type="PATRIC" id="fig|1286635.3.peg.1983"/>
<sequence length="846" mass="95876">MNNRQPIFRFFAVTGLIIFSILGQTGFCENSILSAAVPQLTPEEQAWLSHHDGRIRLAHTPDWPPMDFLDESGTPTGMAADYVRVIEKKLDFKFRMVPVKSWSEMLARAREGTIDVISAGQETEDRKKFMTWSTPFLNLKTTIIVRKQNTMKLCLDQMRGMRIGVARQYAVGEFIRQQYPYLTMVDVSNPLEGIRMVSFGELDAMITEVPNALYIIETEKITNLRLAGDTGFELKHGMGIRKDWPVFSRIIEKTLASITQDEHNDIYRRWVKLHTQSVFQTRTFWYSVLGTAAVIMLVMGTVVTWNIQLKRQVNQRTEALRRNETGLEALLALNEQPHGSIQAIVEFAFRQMLELTQSRFGYLSFRNQDGITHVLDSSNSENGKQFYTLEKSKGFTTGTKGLWGDAVRLSRPVISNDYAVSNPDCRGLPEGCKHITRYMNVPIFKDNEIVVLAGMGNKPTDYTASDLRQLSLLAHGMWRMIQRKTAEHAMLKSEKRFNDLVEHSPNAIAIVRENQVVYKNANHTALIGDLNLLDPSKVERLHPDDLPGVISFFDQIVRNDLTHSEVAFRFFREKPGLGKGRMKWVSCIATPIEYNDRDAFLLIFIDMTEEKRLQHLLTIQDKMASLGQVSAGIAHEIRNPLSGINIHLDIIEKFFHDPNKADKTVTSIQAVRSASHKIELVIRRVMNFAKPTEPRFDRIQINDPVKEAIKLTRVTLNKKGIDIIDDLEDGLPECFAEPHLMEELILNLINNASDAFSGIKSNGVIKVTSTCRNHRIRLTVEDNGPGIDQNQKQKIFDPFFTTKKNSTGIGLSLCHRIVTDHRGELTAGESELGGAAFTIEIPAQPV</sequence>
<proteinExistence type="predicted"/>
<evidence type="ECO:0000256" key="4">
    <source>
        <dbReference type="ARBA" id="ARBA00022679"/>
    </source>
</evidence>
<dbReference type="SMART" id="SM00065">
    <property type="entry name" value="GAF"/>
    <property type="match status" value="1"/>
</dbReference>
<dbReference type="SUPFAM" id="SSF55781">
    <property type="entry name" value="GAF domain-like"/>
    <property type="match status" value="1"/>
</dbReference>
<dbReference type="InterPro" id="IPR005467">
    <property type="entry name" value="His_kinase_dom"/>
</dbReference>
<dbReference type="SUPFAM" id="SSF53850">
    <property type="entry name" value="Periplasmic binding protein-like II"/>
    <property type="match status" value="1"/>
</dbReference>
<gene>
    <name evidence="11" type="primary">atoS2</name>
    <name evidence="11" type="ORF">Dpo_3c04120</name>
</gene>
<dbReference type="SMART" id="SM00062">
    <property type="entry name" value="PBPb"/>
    <property type="match status" value="1"/>
</dbReference>
<protein>
    <recommendedName>
        <fullName evidence="2">histidine kinase</fullName>
        <ecNumber evidence="2">2.7.13.3</ecNumber>
    </recommendedName>
</protein>
<evidence type="ECO:0000256" key="7">
    <source>
        <dbReference type="ARBA" id="ARBA00022840"/>
    </source>
</evidence>
<dbReference type="PROSITE" id="PS50109">
    <property type="entry name" value="HIS_KIN"/>
    <property type="match status" value="1"/>
</dbReference>
<comment type="catalytic activity">
    <reaction evidence="1">
        <text>ATP + protein L-histidine = ADP + protein N-phospho-L-histidine.</text>
        <dbReference type="EC" id="2.7.13.3"/>
    </reaction>
</comment>
<keyword evidence="9" id="KW-0812">Transmembrane</keyword>
<dbReference type="Gene3D" id="3.30.450.20">
    <property type="entry name" value="PAS domain"/>
    <property type="match status" value="1"/>
</dbReference>
<dbReference type="SMART" id="SM00388">
    <property type="entry name" value="HisKA"/>
    <property type="match status" value="1"/>
</dbReference>
<feature type="domain" description="Histidine kinase" evidence="10">
    <location>
        <begin position="632"/>
        <end position="845"/>
    </location>
</feature>
<evidence type="ECO:0000256" key="5">
    <source>
        <dbReference type="ARBA" id="ARBA00022741"/>
    </source>
</evidence>
<dbReference type="SUPFAM" id="SSF55874">
    <property type="entry name" value="ATPase domain of HSP90 chaperone/DNA topoisomerase II/histidine kinase"/>
    <property type="match status" value="1"/>
</dbReference>
<evidence type="ECO:0000256" key="3">
    <source>
        <dbReference type="ARBA" id="ARBA00022553"/>
    </source>
</evidence>
<dbReference type="InterPro" id="IPR029016">
    <property type="entry name" value="GAF-like_dom_sf"/>
</dbReference>
<evidence type="ECO:0000256" key="8">
    <source>
        <dbReference type="ARBA" id="ARBA00023012"/>
    </source>
</evidence>
<dbReference type="InterPro" id="IPR000014">
    <property type="entry name" value="PAS"/>
</dbReference>
<dbReference type="InterPro" id="IPR003018">
    <property type="entry name" value="GAF"/>
</dbReference>
<dbReference type="OrthoDB" id="9805967at2"/>
<dbReference type="Gene3D" id="1.10.287.130">
    <property type="match status" value="1"/>
</dbReference>
<keyword evidence="4 11" id="KW-0808">Transferase</keyword>
<keyword evidence="8" id="KW-0902">Two-component regulatory system</keyword>
<dbReference type="Pfam" id="PF13185">
    <property type="entry name" value="GAF_2"/>
    <property type="match status" value="1"/>
</dbReference>
<dbReference type="InterPro" id="IPR001638">
    <property type="entry name" value="Solute-binding_3/MltF_N"/>
</dbReference>
<dbReference type="GO" id="GO:0000155">
    <property type="term" value="F:phosphorelay sensor kinase activity"/>
    <property type="evidence" value="ECO:0007669"/>
    <property type="project" value="InterPro"/>
</dbReference>
<dbReference type="InterPro" id="IPR003594">
    <property type="entry name" value="HATPase_dom"/>
</dbReference>
<evidence type="ECO:0000256" key="1">
    <source>
        <dbReference type="ARBA" id="ARBA00000085"/>
    </source>
</evidence>
<keyword evidence="5" id="KW-0547">Nucleotide-binding</keyword>
<comment type="caution">
    <text evidence="11">The sequence shown here is derived from an EMBL/GenBank/DDBJ whole genome shotgun (WGS) entry which is preliminary data.</text>
</comment>
<evidence type="ECO:0000256" key="9">
    <source>
        <dbReference type="SAM" id="Phobius"/>
    </source>
</evidence>
<dbReference type="GO" id="GO:0005524">
    <property type="term" value="F:ATP binding"/>
    <property type="evidence" value="ECO:0007669"/>
    <property type="project" value="UniProtKB-KW"/>
</dbReference>
<dbReference type="SUPFAM" id="SSF47384">
    <property type="entry name" value="Homodimeric domain of signal transducing histidine kinase"/>
    <property type="match status" value="1"/>
</dbReference>
<evidence type="ECO:0000313" key="12">
    <source>
        <dbReference type="Proteomes" id="UP000014216"/>
    </source>
</evidence>
<keyword evidence="9" id="KW-1133">Transmembrane helix</keyword>